<dbReference type="Proteomes" id="UP000054837">
    <property type="component" value="Unassembled WGS sequence"/>
</dbReference>
<feature type="transmembrane region" description="Helical" evidence="2">
    <location>
        <begin position="170"/>
        <end position="194"/>
    </location>
</feature>
<feature type="compositionally biased region" description="Low complexity" evidence="1">
    <location>
        <begin position="244"/>
        <end position="254"/>
    </location>
</feature>
<name>A0A0W8I5R0_9MICO</name>
<evidence type="ECO:0000256" key="1">
    <source>
        <dbReference type="SAM" id="MobiDB-lite"/>
    </source>
</evidence>
<gene>
    <name evidence="3" type="ORF">AVL62_02120</name>
</gene>
<keyword evidence="2" id="KW-0472">Membrane</keyword>
<dbReference type="OrthoDB" id="4872306at2"/>
<dbReference type="AlphaFoldDB" id="A0A0W8I5R0"/>
<accession>A0A0W8I5R0</accession>
<feature type="compositionally biased region" description="Acidic residues" evidence="1">
    <location>
        <begin position="215"/>
        <end position="224"/>
    </location>
</feature>
<protein>
    <submittedName>
        <fullName evidence="3">Uncharacterized protein</fullName>
    </submittedName>
</protein>
<organism evidence="3 4">
    <name type="scientific">Serinicoccus chungangensis</name>
    <dbReference type="NCBI Taxonomy" id="767452"/>
    <lineage>
        <taxon>Bacteria</taxon>
        <taxon>Bacillati</taxon>
        <taxon>Actinomycetota</taxon>
        <taxon>Actinomycetes</taxon>
        <taxon>Micrococcales</taxon>
        <taxon>Ornithinimicrobiaceae</taxon>
        <taxon>Serinicoccus</taxon>
    </lineage>
</organism>
<dbReference type="RefSeq" id="WP_058891609.1">
    <property type="nucleotide sequence ID" value="NZ_LQBL01000028.1"/>
</dbReference>
<dbReference type="EMBL" id="LQBL01000028">
    <property type="protein sequence ID" value="KUG53600.1"/>
    <property type="molecule type" value="Genomic_DNA"/>
</dbReference>
<feature type="compositionally biased region" description="Acidic residues" evidence="1">
    <location>
        <begin position="255"/>
        <end position="265"/>
    </location>
</feature>
<reference evidence="3 4" key="1">
    <citation type="submission" date="2015-12" db="EMBL/GenBank/DDBJ databases">
        <title>Serinicoccus chungangenesis strain CD08_5 genome sequencing and assembly.</title>
        <authorList>
            <person name="Chander A.M."/>
            <person name="Kaur G."/>
            <person name="Nair G.R."/>
            <person name="Dhawan D.K."/>
            <person name="Kochhar R.K."/>
            <person name="Mayilraj S."/>
            <person name="Bhadada S.K."/>
        </authorList>
    </citation>
    <scope>NUCLEOTIDE SEQUENCE [LARGE SCALE GENOMIC DNA]</scope>
    <source>
        <strain evidence="3 4">CD08_5</strain>
    </source>
</reference>
<dbReference type="STRING" id="767452.AVL62_02120"/>
<proteinExistence type="predicted"/>
<keyword evidence="2" id="KW-1133">Transmembrane helix</keyword>
<comment type="caution">
    <text evidence="3">The sequence shown here is derived from an EMBL/GenBank/DDBJ whole genome shotgun (WGS) entry which is preliminary data.</text>
</comment>
<sequence>MPTDPPAPTTRTSRARLRRSGRHLLRLGGLLAVVSLVVTLVGGWATRSLLEHLQSNSAELLDGTATVSLTEGTERTLYVTGGLVAPGEIAPTPVEQISCTITGPGGELPFTTLAEEGSRVGIDTALARFQVVGRFTAADTGEHQIDCEGLGVVVAPDVGPANALLRLGGLALGTLGTFVGLSMVLIGGVLLLLVRAPDGGQDGEEILDDAPPAEGADEWWEDEAGDGRPEQAGRPAGSDDDAETGAGTEAGAADGDAEFVDLSDEELAALSEEQIAELVASGQLVFVDDDEDDTTPT</sequence>
<feature type="transmembrane region" description="Helical" evidence="2">
    <location>
        <begin position="24"/>
        <end position="45"/>
    </location>
</feature>
<evidence type="ECO:0000313" key="3">
    <source>
        <dbReference type="EMBL" id="KUG53600.1"/>
    </source>
</evidence>
<evidence type="ECO:0000256" key="2">
    <source>
        <dbReference type="SAM" id="Phobius"/>
    </source>
</evidence>
<keyword evidence="4" id="KW-1185">Reference proteome</keyword>
<keyword evidence="2" id="KW-0812">Transmembrane</keyword>
<evidence type="ECO:0000313" key="4">
    <source>
        <dbReference type="Proteomes" id="UP000054837"/>
    </source>
</evidence>
<feature type="region of interest" description="Disordered" evidence="1">
    <location>
        <begin position="202"/>
        <end position="265"/>
    </location>
</feature>